<dbReference type="Proteomes" id="UP000041770">
    <property type="component" value="Unassembled WGS sequence"/>
</dbReference>
<evidence type="ECO:0000313" key="3">
    <source>
        <dbReference type="EMBL" id="MVD23541.1"/>
    </source>
</evidence>
<dbReference type="EMBL" id="VIOS01000019">
    <property type="protein sequence ID" value="TQP15165.1"/>
    <property type="molecule type" value="Genomic_DNA"/>
</dbReference>
<evidence type="ECO:0000313" key="6">
    <source>
        <dbReference type="EMBL" id="TXX66080.1"/>
    </source>
</evidence>
<accession>A0A0H6LKB7</accession>
<evidence type="ECO:0000313" key="11">
    <source>
        <dbReference type="Proteomes" id="UP000323819"/>
    </source>
</evidence>
<evidence type="ECO:0000313" key="4">
    <source>
        <dbReference type="EMBL" id="RGP82308.1"/>
    </source>
</evidence>
<dbReference type="Proteomes" id="UP000319979">
    <property type="component" value="Unassembled WGS sequence"/>
</dbReference>
<dbReference type="Proteomes" id="UP000323819">
    <property type="component" value="Unassembled WGS sequence"/>
</dbReference>
<evidence type="ECO:0000313" key="1">
    <source>
        <dbReference type="EMBL" id="CSC82398.1"/>
    </source>
</evidence>
<name>A0A0H6LKB7_VIBCL</name>
<evidence type="ECO:0000313" key="8">
    <source>
        <dbReference type="Proteomes" id="UP000266701"/>
    </source>
</evidence>
<dbReference type="Proteomes" id="UP000471242">
    <property type="component" value="Unassembled WGS sequence"/>
</dbReference>
<evidence type="ECO:0000313" key="12">
    <source>
        <dbReference type="Proteomes" id="UP000471242"/>
    </source>
</evidence>
<reference evidence="4 8" key="2">
    <citation type="journal article" date="2017" name="Emerg. Infect. Dis.">
        <title>Carbapenemase VCC-1-Producing Vibrio cholerae in Coastal Waters of Germany.</title>
        <authorList>
            <person name="Hammerl J.A."/>
            <person name="Jackel C."/>
            <person name="Bortolaia V."/>
            <person name="Schwartz K."/>
            <person name="Bier N."/>
            <person name="Hendriksen R.S."/>
            <person name="Guerra B."/>
            <person name="Strauch E."/>
        </authorList>
    </citation>
    <scope>NUCLEOTIDE SEQUENCE [LARGE SCALE GENOMIC DNA]</scope>
    <source>
        <strain evidence="4 8">VN-2825</strain>
    </source>
</reference>
<reference evidence="2 10" key="6">
    <citation type="submission" date="2019-09" db="EMBL/GenBank/DDBJ databases">
        <authorList>
            <person name="Kritzky A."/>
            <person name="Schelkanova E.Y."/>
            <person name="Alkhova Z.V."/>
            <person name="Smirnova N.I."/>
        </authorList>
    </citation>
    <scope>NUCLEOTIDE SEQUENCE [LARGE SCALE GENOMIC DNA]</scope>
    <source>
        <strain evidence="2 10">M1526</strain>
    </source>
</reference>
<reference evidence="6 11" key="4">
    <citation type="submission" date="2019-06" db="EMBL/GenBank/DDBJ databases">
        <title>Vibrio cholerae phylogeny based on whole-genome sequencing reveals genetic diversity and population strucutre.</title>
        <authorList>
            <person name="Zhiqiu Y."/>
            <person name="Bin L."/>
            <person name="Lingyan J."/>
        </authorList>
    </citation>
    <scope>NUCLEOTIDE SEQUENCE [LARGE SCALE GENOMIC DNA]</scope>
    <source>
        <strain evidence="6 11">N2814</strain>
    </source>
</reference>
<gene>
    <name evidence="4" type="ORF">BC353_06890</name>
    <name evidence="3" type="ORF">D6U24_09250</name>
    <name evidence="1" type="ORF">ERS013200_02366</name>
    <name evidence="2" type="ORF">F0M16_05670</name>
    <name evidence="5" type="ORF">FLM02_07105</name>
    <name evidence="6" type="ORF">FXF03_07135</name>
</gene>
<evidence type="ECO:0000313" key="9">
    <source>
        <dbReference type="Proteomes" id="UP000319979"/>
    </source>
</evidence>
<evidence type="ECO:0000313" key="7">
    <source>
        <dbReference type="Proteomes" id="UP000041770"/>
    </source>
</evidence>
<dbReference type="EMBL" id="CWQY01000015">
    <property type="protein sequence ID" value="CSC82398.1"/>
    <property type="molecule type" value="Genomic_DNA"/>
</dbReference>
<proteinExistence type="predicted"/>
<dbReference type="EMBL" id="VSIJ01000023">
    <property type="protein sequence ID" value="TXX66080.1"/>
    <property type="molecule type" value="Genomic_DNA"/>
</dbReference>
<dbReference type="EMBL" id="MCBA01000210">
    <property type="protein sequence ID" value="RGP82308.1"/>
    <property type="molecule type" value="Genomic_DNA"/>
</dbReference>
<reference evidence="1 7" key="1">
    <citation type="submission" date="2015-07" db="EMBL/GenBank/DDBJ databases">
        <authorList>
            <consortium name="Pathogen Informatics"/>
        </authorList>
    </citation>
    <scope>NUCLEOTIDE SEQUENCE [LARGE SCALE GENOMIC DNA]</scope>
    <source>
        <strain evidence="1 7">A316</strain>
    </source>
</reference>
<protein>
    <submittedName>
        <fullName evidence="4">Uncharacterized protein</fullName>
    </submittedName>
</protein>
<organism evidence="4 8">
    <name type="scientific">Vibrio cholerae</name>
    <dbReference type="NCBI Taxonomy" id="666"/>
    <lineage>
        <taxon>Bacteria</taxon>
        <taxon>Pseudomonadati</taxon>
        <taxon>Pseudomonadota</taxon>
        <taxon>Gammaproteobacteria</taxon>
        <taxon>Vibrionales</taxon>
        <taxon>Vibrionaceae</taxon>
        <taxon>Vibrio</taxon>
    </lineage>
</organism>
<dbReference type="AlphaFoldDB" id="A0A0H6LKB7"/>
<evidence type="ECO:0000313" key="10">
    <source>
        <dbReference type="Proteomes" id="UP000323225"/>
    </source>
</evidence>
<sequence length="87" mass="9678">MNVHKNPAFLLCDWNGSIIPIRYAKASAAVQRGVNSKWSTIKVRSPSVSSIPVKRSKFYNSLQTRCIAQSIPSEDPIILLNPFVALH</sequence>
<dbReference type="Proteomes" id="UP000266701">
    <property type="component" value="Unassembled WGS sequence"/>
</dbReference>
<dbReference type="EMBL" id="QZRB01000011">
    <property type="protein sequence ID" value="MVD23541.1"/>
    <property type="molecule type" value="Genomic_DNA"/>
</dbReference>
<dbReference type="EMBL" id="VUAA01000004">
    <property type="protein sequence ID" value="KAA1255838.1"/>
    <property type="molecule type" value="Genomic_DNA"/>
</dbReference>
<dbReference type="Proteomes" id="UP000323225">
    <property type="component" value="Unassembled WGS sequence"/>
</dbReference>
<reference evidence="5 9" key="5">
    <citation type="submission" date="2019-07" db="EMBL/GenBank/DDBJ databases">
        <title>Phenotypic and genotypic antimicrobial resistance traits of Vibrio cholerae non-O1/non-O139 isolated from a large Austrian lake frequently associated with cases of infection.</title>
        <authorList>
            <person name="Lepuschitz S."/>
            <person name="Baron S."/>
            <person name="Larvor E."/>
            <person name="Granier S."/>
            <person name="Pretzer C."/>
            <person name="Mach R.L."/>
            <person name="Farnleitner A.H."/>
            <person name="Ruppitsch W."/>
            <person name="Pleininger S."/>
            <person name="Indra A."/>
            <person name="Kirschner A.K.T."/>
        </authorList>
    </citation>
    <scope>NUCLEOTIDE SEQUENCE [LARGE SCALE GENOMIC DNA]</scope>
    <source>
        <strain evidence="5 9">A12JL36W90</strain>
    </source>
</reference>
<evidence type="ECO:0000313" key="5">
    <source>
        <dbReference type="EMBL" id="TQP15165.1"/>
    </source>
</evidence>
<reference evidence="3 12" key="3">
    <citation type="submission" date="2018-09" db="EMBL/GenBank/DDBJ databases">
        <title>Genomic epidemiology reveals two lineages of Vibrio cholerae that can cause global cholera epidemics despite absence of cholera toxin gene.</title>
        <authorList>
            <person name="Wang H."/>
            <person name="Zen W."/>
            <person name="Yu H."/>
            <person name="Zhang W."/>
            <person name="Pan J."/>
            <person name="Yang C."/>
            <person name="Cui Y."/>
        </authorList>
    </citation>
    <scope>NUCLEOTIDE SEQUENCE [LARGE SCALE GENOMIC DNA]</scope>
    <source>
        <strain evidence="3 12">00-1_S85</strain>
    </source>
</reference>
<evidence type="ECO:0000313" key="2">
    <source>
        <dbReference type="EMBL" id="KAA1255838.1"/>
    </source>
</evidence>